<evidence type="ECO:0000313" key="2">
    <source>
        <dbReference type="EMBL" id="URW75837.1"/>
    </source>
</evidence>
<keyword evidence="1" id="KW-1133">Transmembrane helix</keyword>
<dbReference type="Proteomes" id="UP001055580">
    <property type="component" value="Chromosome"/>
</dbReference>
<evidence type="ECO:0000313" key="3">
    <source>
        <dbReference type="Proteomes" id="UP001055580"/>
    </source>
</evidence>
<dbReference type="Pfam" id="PF03929">
    <property type="entry name" value="PepSY_TM"/>
    <property type="match status" value="1"/>
</dbReference>
<keyword evidence="1" id="KW-0472">Membrane</keyword>
<dbReference type="EMBL" id="CP098401">
    <property type="protein sequence ID" value="URW75837.1"/>
    <property type="molecule type" value="Genomic_DNA"/>
</dbReference>
<gene>
    <name evidence="2" type="ORF">M9980_00970</name>
</gene>
<protein>
    <submittedName>
        <fullName evidence="2">NDUFA4 family protein</fullName>
    </submittedName>
</protein>
<keyword evidence="3" id="KW-1185">Reference proteome</keyword>
<proteinExistence type="predicted"/>
<dbReference type="RefSeq" id="WP_250752425.1">
    <property type="nucleotide sequence ID" value="NZ_CP098401.1"/>
</dbReference>
<name>A0ABY4TWF4_9SPHN</name>
<reference evidence="2" key="1">
    <citation type="submission" date="2022-05" db="EMBL/GenBank/DDBJ databases">
        <title>Sphingomonas sp. strain RMG20 Genome sequencing and assembly.</title>
        <authorList>
            <person name="Kim I."/>
        </authorList>
    </citation>
    <scope>NUCLEOTIDE SEQUENCE</scope>
    <source>
        <strain evidence="2">RMG20</strain>
    </source>
</reference>
<dbReference type="InterPro" id="IPR005625">
    <property type="entry name" value="PepSY-ass_TM"/>
</dbReference>
<accession>A0ABY4TWF4</accession>
<evidence type="ECO:0000256" key="1">
    <source>
        <dbReference type="SAM" id="Phobius"/>
    </source>
</evidence>
<sequence>MKRLRLSPLLFRRIHKWVGLIIGLQFVLWSLSGSMMALLDADAVGGHDGPAVHAMPVATGGLRDPALVTGGRPVSAFVLRAVAGRPVYEITDAAGTRLVDAVAGTPVSVDRLLARKIAAAGMSTPVTRVSLLAKANLEAREHAGPMWRVDFADPENSSAYVSATDGRHLVTRGDTWRTWDFFWMLHNMDYANRTSFNHPLIIVVAFCVLWLSGTGFYLLFKSFRKSDFRWLRRQRPVQTPVRATDWV</sequence>
<feature type="transmembrane region" description="Helical" evidence="1">
    <location>
        <begin position="200"/>
        <end position="220"/>
    </location>
</feature>
<organism evidence="2 3">
    <name type="scientific">Sphingomonas donggukensis</name>
    <dbReference type="NCBI Taxonomy" id="2949093"/>
    <lineage>
        <taxon>Bacteria</taxon>
        <taxon>Pseudomonadati</taxon>
        <taxon>Pseudomonadota</taxon>
        <taxon>Alphaproteobacteria</taxon>
        <taxon>Sphingomonadales</taxon>
        <taxon>Sphingomonadaceae</taxon>
        <taxon>Sphingomonas</taxon>
    </lineage>
</organism>
<keyword evidence="1" id="KW-0812">Transmembrane</keyword>